<dbReference type="PANTHER" id="PTHR42759">
    <property type="entry name" value="MOXR FAMILY PROTEIN"/>
    <property type="match status" value="1"/>
</dbReference>
<dbReference type="CDD" id="cd00009">
    <property type="entry name" value="AAA"/>
    <property type="match status" value="1"/>
</dbReference>
<dbReference type="PANTHER" id="PTHR42759:SF1">
    <property type="entry name" value="MAGNESIUM-CHELATASE SUBUNIT CHLD"/>
    <property type="match status" value="1"/>
</dbReference>
<evidence type="ECO:0000259" key="2">
    <source>
        <dbReference type="SMART" id="SM00382"/>
    </source>
</evidence>
<evidence type="ECO:0000313" key="8">
    <source>
        <dbReference type="EMBL" id="CAB5228509.1"/>
    </source>
</evidence>
<dbReference type="EMBL" id="LR798391">
    <property type="protein sequence ID" value="CAB5228509.1"/>
    <property type="molecule type" value="Genomic_DNA"/>
</dbReference>
<evidence type="ECO:0000313" key="3">
    <source>
        <dbReference type="EMBL" id="CAB4168829.1"/>
    </source>
</evidence>
<protein>
    <submittedName>
        <fullName evidence="4">ATPase-like protein</fullName>
    </submittedName>
</protein>
<dbReference type="EMBL" id="LR796872">
    <property type="protein sequence ID" value="CAB4171978.1"/>
    <property type="molecule type" value="Genomic_DNA"/>
</dbReference>
<dbReference type="EMBL" id="LR797055">
    <property type="protein sequence ID" value="CAB4184122.1"/>
    <property type="molecule type" value="Genomic_DNA"/>
</dbReference>
<dbReference type="SMART" id="SM00382">
    <property type="entry name" value="AAA"/>
    <property type="match status" value="1"/>
</dbReference>
<dbReference type="InterPro" id="IPR050764">
    <property type="entry name" value="CbbQ/NirQ/NorQ/GpvN"/>
</dbReference>
<evidence type="ECO:0000313" key="6">
    <source>
        <dbReference type="EMBL" id="CAB4200665.1"/>
    </source>
</evidence>
<dbReference type="GO" id="GO:0005524">
    <property type="term" value="F:ATP binding"/>
    <property type="evidence" value="ECO:0007669"/>
    <property type="project" value="InterPro"/>
</dbReference>
<dbReference type="GO" id="GO:0016887">
    <property type="term" value="F:ATP hydrolysis activity"/>
    <property type="evidence" value="ECO:0007669"/>
    <property type="project" value="InterPro"/>
</dbReference>
<feature type="region of interest" description="Disordered" evidence="1">
    <location>
        <begin position="75"/>
        <end position="95"/>
    </location>
</feature>
<dbReference type="InterPro" id="IPR011704">
    <property type="entry name" value="ATPase_dyneun-rel_AAA"/>
</dbReference>
<accession>A0A6J5PSE9</accession>
<dbReference type="SUPFAM" id="SSF52540">
    <property type="entry name" value="P-loop containing nucleoside triphosphate hydrolases"/>
    <property type="match status" value="1"/>
</dbReference>
<dbReference type="Gene3D" id="3.40.50.300">
    <property type="entry name" value="P-loop containing nucleotide triphosphate hydrolases"/>
    <property type="match status" value="1"/>
</dbReference>
<dbReference type="EMBL" id="LR796834">
    <property type="protein sequence ID" value="CAB4168829.1"/>
    <property type="molecule type" value="Genomic_DNA"/>
</dbReference>
<evidence type="ECO:0000256" key="1">
    <source>
        <dbReference type="SAM" id="MobiDB-lite"/>
    </source>
</evidence>
<feature type="domain" description="AAA+ ATPase" evidence="2">
    <location>
        <begin position="202"/>
        <end position="351"/>
    </location>
</feature>
<feature type="compositionally biased region" description="Basic and acidic residues" evidence="1">
    <location>
        <begin position="75"/>
        <end position="88"/>
    </location>
</feature>
<evidence type="ECO:0000313" key="7">
    <source>
        <dbReference type="EMBL" id="CAB4214025.1"/>
    </source>
</evidence>
<name>A0A6J5PSE9_9CAUD</name>
<dbReference type="Pfam" id="PF07728">
    <property type="entry name" value="AAA_5"/>
    <property type="match status" value="1"/>
</dbReference>
<gene>
    <name evidence="5" type="ORF">UFOVP1098_35</name>
    <name evidence="6" type="ORF">UFOVP1353_53</name>
    <name evidence="7" type="ORF">UFOVP1458_10</name>
    <name evidence="8" type="ORF">UFOVP1546_3</name>
    <name evidence="3" type="ORF">UFOVP578_7</name>
    <name evidence="4" type="ORF">UFOVP928_36</name>
</gene>
<dbReference type="InterPro" id="IPR003593">
    <property type="entry name" value="AAA+_ATPase"/>
</dbReference>
<reference evidence="4" key="1">
    <citation type="submission" date="2020-05" db="EMBL/GenBank/DDBJ databases">
        <authorList>
            <person name="Chiriac C."/>
            <person name="Salcher M."/>
            <person name="Ghai R."/>
            <person name="Kavagutti S V."/>
        </authorList>
    </citation>
    <scope>NUCLEOTIDE SEQUENCE</scope>
</reference>
<sequence>MPAQPAPTVLSYDRTTHTARVKYPNGFEGSLNLTSMDKNQLMKLGSFLQVKWNGTPMHKSLNEIKRIVYIGAGFNKDEAPQPQPKREVPPTPAPIPTVPTVATSIKATAPSGSSLDAVIANMVKTILDTMPLGTDKDAVLAIANDVMSENLADIKAEMIEVRDAIRLVRPVVTEVHLPHGEVRKLEGIQHTQFPSVLKILQKKRNIFMVGSAGTGKTTIAEKASQALGLEFSAQSFNSQSSKSDLVGFKTANGVYVGTEFRERFQNGGIFLMDEIDNANPNILGTLNAALANGYMSFPDGMVKRHDGFVAIAAGNTYGNGATAQYVGRNPIDGATKDRFVFMDILIDENIEDAMVASTGLDVRKATKWTMIVRQCRKNVADFGLQVIVSPRASENGAHLLDAGFTFREAIDMTVLKGAKPDQAEKILTGVAL</sequence>
<proteinExistence type="predicted"/>
<dbReference type="EMBL" id="LR797407">
    <property type="protein sequence ID" value="CAB4214025.1"/>
    <property type="molecule type" value="Genomic_DNA"/>
</dbReference>
<evidence type="ECO:0000313" key="5">
    <source>
        <dbReference type="EMBL" id="CAB4184122.1"/>
    </source>
</evidence>
<evidence type="ECO:0000313" key="4">
    <source>
        <dbReference type="EMBL" id="CAB4171978.1"/>
    </source>
</evidence>
<dbReference type="InterPro" id="IPR027417">
    <property type="entry name" value="P-loop_NTPase"/>
</dbReference>
<dbReference type="EMBL" id="LR797296">
    <property type="protein sequence ID" value="CAB4200665.1"/>
    <property type="molecule type" value="Genomic_DNA"/>
</dbReference>
<organism evidence="4">
    <name type="scientific">uncultured Caudovirales phage</name>
    <dbReference type="NCBI Taxonomy" id="2100421"/>
    <lineage>
        <taxon>Viruses</taxon>
        <taxon>Duplodnaviria</taxon>
        <taxon>Heunggongvirae</taxon>
        <taxon>Uroviricota</taxon>
        <taxon>Caudoviricetes</taxon>
        <taxon>Peduoviridae</taxon>
        <taxon>Maltschvirus</taxon>
        <taxon>Maltschvirus maltsch</taxon>
    </lineage>
</organism>